<gene>
    <name evidence="2" type="ORF">CRHIZ90672A_00003929</name>
</gene>
<feature type="region of interest" description="Disordered" evidence="1">
    <location>
        <begin position="1"/>
        <end position="23"/>
    </location>
</feature>
<sequence>MNLSSSQKGGPNLITDKKNKPAQEVLDKCEEAWDGKGSLGESEERVHSKHMNYNRCGEYLGMYVMNKEERGKQPGADTQMVAAHRPNQTSEQKEASRLKDHERSPATKSEIEIQAPCDDANGTQGGCATIEKVTGAKVVAGDDKDYDLGETKGKHEFLGRYEADEEYIQRKEEDR</sequence>
<reference evidence="2" key="1">
    <citation type="submission" date="2021-10" db="EMBL/GenBank/DDBJ databases">
        <authorList>
            <person name="Piombo E."/>
        </authorList>
    </citation>
    <scope>NUCLEOTIDE SEQUENCE</scope>
</reference>
<feature type="non-terminal residue" evidence="2">
    <location>
        <position position="1"/>
    </location>
</feature>
<dbReference type="OrthoDB" id="10324205at2759"/>
<proteinExistence type="predicted"/>
<organism evidence="2 3">
    <name type="scientific">Clonostachys rhizophaga</name>
    <dbReference type="NCBI Taxonomy" id="160324"/>
    <lineage>
        <taxon>Eukaryota</taxon>
        <taxon>Fungi</taxon>
        <taxon>Dikarya</taxon>
        <taxon>Ascomycota</taxon>
        <taxon>Pezizomycotina</taxon>
        <taxon>Sordariomycetes</taxon>
        <taxon>Hypocreomycetidae</taxon>
        <taxon>Hypocreales</taxon>
        <taxon>Bionectriaceae</taxon>
        <taxon>Clonostachys</taxon>
    </lineage>
</organism>
<keyword evidence="3" id="KW-1185">Reference proteome</keyword>
<evidence type="ECO:0000256" key="1">
    <source>
        <dbReference type="SAM" id="MobiDB-lite"/>
    </source>
</evidence>
<feature type="region of interest" description="Disordered" evidence="1">
    <location>
        <begin position="68"/>
        <end position="111"/>
    </location>
</feature>
<evidence type="ECO:0000313" key="3">
    <source>
        <dbReference type="Proteomes" id="UP000696573"/>
    </source>
</evidence>
<accession>A0A9N9VF13</accession>
<dbReference type="AlphaFoldDB" id="A0A9N9VF13"/>
<dbReference type="EMBL" id="CABFNQ020000676">
    <property type="protein sequence ID" value="CAH0022127.1"/>
    <property type="molecule type" value="Genomic_DNA"/>
</dbReference>
<protein>
    <submittedName>
        <fullName evidence="2">Uncharacterized protein</fullName>
    </submittedName>
</protein>
<feature type="compositionally biased region" description="Basic and acidic residues" evidence="1">
    <location>
        <begin position="91"/>
        <end position="111"/>
    </location>
</feature>
<comment type="caution">
    <text evidence="2">The sequence shown here is derived from an EMBL/GenBank/DDBJ whole genome shotgun (WGS) entry which is preliminary data.</text>
</comment>
<name>A0A9N9VF13_9HYPO</name>
<evidence type="ECO:0000313" key="2">
    <source>
        <dbReference type="EMBL" id="CAH0022127.1"/>
    </source>
</evidence>
<dbReference type="Proteomes" id="UP000696573">
    <property type="component" value="Unassembled WGS sequence"/>
</dbReference>